<dbReference type="RefSeq" id="WP_107959156.1">
    <property type="nucleotide sequence ID" value="NZ_QAOG01000005.1"/>
</dbReference>
<evidence type="ECO:0000313" key="7">
    <source>
        <dbReference type="EMBL" id="PTQ59415.1"/>
    </source>
</evidence>
<dbReference type="PIRSF" id="PIRSF004749">
    <property type="entry name" value="Pep_def"/>
    <property type="match status" value="1"/>
</dbReference>
<comment type="similarity">
    <text evidence="1 6">Belongs to the polypeptide deformylase family.</text>
</comment>
<evidence type="ECO:0000256" key="3">
    <source>
        <dbReference type="ARBA" id="ARBA00022801"/>
    </source>
</evidence>
<sequence length="180" mass="20028">MIRPILKMGDPLLLRIARPVVDLADPKLRKLIADMHDTMAAANGVGLAAPQIGVELRVMVFGFDDNPRYPNEPPVPKTTLINPQVDILTDETDEGWEGCLSIPGLRGSVPRSTHIRYRGIGEDGRELVREARSFHARVVQHELDHLNGVLYPQRIADMTKFGFIDALFPDSDLAALETDR</sequence>
<gene>
    <name evidence="6" type="primary">def</name>
    <name evidence="7" type="ORF">C8J26_3164</name>
</gene>
<dbReference type="InterPro" id="IPR023635">
    <property type="entry name" value="Peptide_deformylase"/>
</dbReference>
<keyword evidence="3 6" id="KW-0378">Hydrolase</keyword>
<dbReference type="GO" id="GO:0046872">
    <property type="term" value="F:metal ion binding"/>
    <property type="evidence" value="ECO:0007669"/>
    <property type="project" value="UniProtKB-KW"/>
</dbReference>
<dbReference type="Gene3D" id="3.90.45.10">
    <property type="entry name" value="Peptide deformylase"/>
    <property type="match status" value="1"/>
</dbReference>
<organism evidence="7 8">
    <name type="scientific">Sphingomonas aurantiaca</name>
    <dbReference type="NCBI Taxonomy" id="185949"/>
    <lineage>
        <taxon>Bacteria</taxon>
        <taxon>Pseudomonadati</taxon>
        <taxon>Pseudomonadota</taxon>
        <taxon>Alphaproteobacteria</taxon>
        <taxon>Sphingomonadales</taxon>
        <taxon>Sphingomonadaceae</taxon>
        <taxon>Sphingomonas</taxon>
    </lineage>
</organism>
<dbReference type="SUPFAM" id="SSF56420">
    <property type="entry name" value="Peptide deformylase"/>
    <property type="match status" value="1"/>
</dbReference>
<feature type="binding site" evidence="6">
    <location>
        <position position="99"/>
    </location>
    <ligand>
        <name>Fe cation</name>
        <dbReference type="ChEBI" id="CHEBI:24875"/>
    </ligand>
</feature>
<comment type="function">
    <text evidence="6">Removes the formyl group from the N-terminal Met of newly synthesized proteins. Requires at least a dipeptide for an efficient rate of reaction. N-terminal L-methionine is a prerequisite for activity but the enzyme has broad specificity at other positions.</text>
</comment>
<keyword evidence="2 6" id="KW-0479">Metal-binding</keyword>
<dbReference type="InterPro" id="IPR036821">
    <property type="entry name" value="Peptide_deformylase_sf"/>
</dbReference>
<dbReference type="FunFam" id="3.90.45.10:FF:000003">
    <property type="entry name" value="Peptide deformylase"/>
    <property type="match status" value="1"/>
</dbReference>
<dbReference type="NCBIfam" id="TIGR00079">
    <property type="entry name" value="pept_deformyl"/>
    <property type="match status" value="1"/>
</dbReference>
<protein>
    <recommendedName>
        <fullName evidence="6">Peptide deformylase</fullName>
        <shortName evidence="6">PDF</shortName>
        <ecNumber evidence="6">3.5.1.88</ecNumber>
    </recommendedName>
    <alternativeName>
        <fullName evidence="6">Polypeptide deformylase</fullName>
    </alternativeName>
</protein>
<dbReference type="AlphaFoldDB" id="A0A2T5GJB0"/>
<dbReference type="EC" id="3.5.1.88" evidence="6"/>
<dbReference type="GO" id="GO:0042586">
    <property type="term" value="F:peptide deformylase activity"/>
    <property type="evidence" value="ECO:0007669"/>
    <property type="project" value="UniProtKB-UniRule"/>
</dbReference>
<evidence type="ECO:0000313" key="8">
    <source>
        <dbReference type="Proteomes" id="UP000244189"/>
    </source>
</evidence>
<name>A0A2T5GJB0_9SPHN</name>
<evidence type="ECO:0000256" key="5">
    <source>
        <dbReference type="ARBA" id="ARBA00023004"/>
    </source>
</evidence>
<dbReference type="PANTHER" id="PTHR10458:SF20">
    <property type="entry name" value="PEPTIDE DEFORMYLASE 1"/>
    <property type="match status" value="1"/>
</dbReference>
<evidence type="ECO:0000256" key="1">
    <source>
        <dbReference type="ARBA" id="ARBA00010759"/>
    </source>
</evidence>
<dbReference type="HAMAP" id="MF_00163">
    <property type="entry name" value="Pep_deformylase"/>
    <property type="match status" value="1"/>
</dbReference>
<dbReference type="EMBL" id="QAOG01000005">
    <property type="protein sequence ID" value="PTQ59415.1"/>
    <property type="molecule type" value="Genomic_DNA"/>
</dbReference>
<evidence type="ECO:0000256" key="4">
    <source>
        <dbReference type="ARBA" id="ARBA00022917"/>
    </source>
</evidence>
<keyword evidence="4 6" id="KW-0648">Protein biosynthesis</keyword>
<keyword evidence="8" id="KW-1185">Reference proteome</keyword>
<dbReference type="Proteomes" id="UP000244189">
    <property type="component" value="Unassembled WGS sequence"/>
</dbReference>
<keyword evidence="5 6" id="KW-0408">Iron</keyword>
<dbReference type="PANTHER" id="PTHR10458">
    <property type="entry name" value="PEPTIDE DEFORMYLASE"/>
    <property type="match status" value="1"/>
</dbReference>
<comment type="cofactor">
    <cofactor evidence="6">
        <name>Fe(2+)</name>
        <dbReference type="ChEBI" id="CHEBI:29033"/>
    </cofactor>
    <text evidence="6">Binds 1 Fe(2+) ion.</text>
</comment>
<dbReference type="NCBIfam" id="NF001159">
    <property type="entry name" value="PRK00150.1-3"/>
    <property type="match status" value="1"/>
</dbReference>
<evidence type="ECO:0000256" key="6">
    <source>
        <dbReference type="HAMAP-Rule" id="MF_00163"/>
    </source>
</evidence>
<comment type="caution">
    <text evidence="7">The sequence shown here is derived from an EMBL/GenBank/DDBJ whole genome shotgun (WGS) entry which is preliminary data.</text>
</comment>
<reference evidence="7 8" key="1">
    <citation type="submission" date="2018-04" db="EMBL/GenBank/DDBJ databases">
        <title>Genomic Encyclopedia of Type Strains, Phase III (KMG-III): the genomes of soil and plant-associated and newly described type strains.</title>
        <authorList>
            <person name="Whitman W."/>
        </authorList>
    </citation>
    <scope>NUCLEOTIDE SEQUENCE [LARGE SCALE GENOMIC DNA]</scope>
    <source>
        <strain evidence="7 8">MA101b</strain>
    </source>
</reference>
<dbReference type="Pfam" id="PF01327">
    <property type="entry name" value="Pep_deformylase"/>
    <property type="match status" value="1"/>
</dbReference>
<dbReference type="PRINTS" id="PR01576">
    <property type="entry name" value="PDEFORMYLASE"/>
</dbReference>
<accession>A0A2T5GJB0</accession>
<evidence type="ECO:0000256" key="2">
    <source>
        <dbReference type="ARBA" id="ARBA00022723"/>
    </source>
</evidence>
<dbReference type="GO" id="GO:0006412">
    <property type="term" value="P:translation"/>
    <property type="evidence" value="ECO:0007669"/>
    <property type="project" value="UniProtKB-UniRule"/>
</dbReference>
<proteinExistence type="inferred from homology"/>
<feature type="active site" evidence="6">
    <location>
        <position position="142"/>
    </location>
</feature>
<feature type="binding site" evidence="6">
    <location>
        <position position="145"/>
    </location>
    <ligand>
        <name>Fe cation</name>
        <dbReference type="ChEBI" id="CHEBI:24875"/>
    </ligand>
</feature>
<feature type="binding site" evidence="6">
    <location>
        <position position="141"/>
    </location>
    <ligand>
        <name>Fe cation</name>
        <dbReference type="ChEBI" id="CHEBI:24875"/>
    </ligand>
</feature>
<comment type="catalytic activity">
    <reaction evidence="6">
        <text>N-terminal N-formyl-L-methionyl-[peptide] + H2O = N-terminal L-methionyl-[peptide] + formate</text>
        <dbReference type="Rhea" id="RHEA:24420"/>
        <dbReference type="Rhea" id="RHEA-COMP:10639"/>
        <dbReference type="Rhea" id="RHEA-COMP:10640"/>
        <dbReference type="ChEBI" id="CHEBI:15377"/>
        <dbReference type="ChEBI" id="CHEBI:15740"/>
        <dbReference type="ChEBI" id="CHEBI:49298"/>
        <dbReference type="ChEBI" id="CHEBI:64731"/>
        <dbReference type="EC" id="3.5.1.88"/>
    </reaction>
</comment>
<dbReference type="CDD" id="cd00487">
    <property type="entry name" value="Pep_deformylase"/>
    <property type="match status" value="1"/>
</dbReference>